<name>A0AAD2HID2_9AGAR</name>
<gene>
    <name evidence="2" type="ORF">MYCIT1_LOCUS24681</name>
</gene>
<feature type="compositionally biased region" description="Low complexity" evidence="1">
    <location>
        <begin position="45"/>
        <end position="60"/>
    </location>
</feature>
<dbReference type="EMBL" id="CAVNYO010000406">
    <property type="protein sequence ID" value="CAK5276441.1"/>
    <property type="molecule type" value="Genomic_DNA"/>
</dbReference>
<feature type="compositionally biased region" description="Low complexity" evidence="1">
    <location>
        <begin position="82"/>
        <end position="93"/>
    </location>
</feature>
<proteinExistence type="predicted"/>
<evidence type="ECO:0000256" key="1">
    <source>
        <dbReference type="SAM" id="MobiDB-lite"/>
    </source>
</evidence>
<dbReference type="Proteomes" id="UP001295794">
    <property type="component" value="Unassembled WGS sequence"/>
</dbReference>
<comment type="caution">
    <text evidence="2">The sequence shown here is derived from an EMBL/GenBank/DDBJ whole genome shotgun (WGS) entry which is preliminary data.</text>
</comment>
<organism evidence="2 3">
    <name type="scientific">Mycena citricolor</name>
    <dbReference type="NCBI Taxonomy" id="2018698"/>
    <lineage>
        <taxon>Eukaryota</taxon>
        <taxon>Fungi</taxon>
        <taxon>Dikarya</taxon>
        <taxon>Basidiomycota</taxon>
        <taxon>Agaricomycotina</taxon>
        <taxon>Agaricomycetes</taxon>
        <taxon>Agaricomycetidae</taxon>
        <taxon>Agaricales</taxon>
        <taxon>Marasmiineae</taxon>
        <taxon>Mycenaceae</taxon>
        <taxon>Mycena</taxon>
    </lineage>
</organism>
<dbReference type="AlphaFoldDB" id="A0AAD2HID2"/>
<feature type="compositionally biased region" description="Acidic residues" evidence="1">
    <location>
        <begin position="61"/>
        <end position="75"/>
    </location>
</feature>
<reference evidence="2" key="1">
    <citation type="submission" date="2023-11" db="EMBL/GenBank/DDBJ databases">
        <authorList>
            <person name="De Vega J J."/>
            <person name="De Vega J J."/>
        </authorList>
    </citation>
    <scope>NUCLEOTIDE SEQUENCE</scope>
</reference>
<sequence length="301" mass="31300">MDRLRRFLAALSAEIEKTAAEDNDGRVEVGSGLRTPRSLDKALRSATHSSSSPSLNASENIDAEEDDDDDDEDDFPAPAPSSPSHSVSDPASDTDVTGDAGNTRSTGTRSPSVRITRAILRRRCSASFSGAVGETGDGSVPGSVAGRPHPCESTRTRGPVTELVCRRNRVGRTGRVSPEDVDGRLPWLPLLLLPLWGERGCTSDGDSVRGGKVCVSEDAAPGSESYASAADSGCSALMGEDGRDGGADSRRTGVVPRSAASFRVERISRSRWGFATPWVVGGTGAAIMLAVEEEIGGGSAG</sequence>
<keyword evidence="3" id="KW-1185">Reference proteome</keyword>
<feature type="region of interest" description="Disordered" evidence="1">
    <location>
        <begin position="21"/>
        <end position="116"/>
    </location>
</feature>
<feature type="region of interest" description="Disordered" evidence="1">
    <location>
        <begin position="130"/>
        <end position="156"/>
    </location>
</feature>
<evidence type="ECO:0000313" key="2">
    <source>
        <dbReference type="EMBL" id="CAK5276441.1"/>
    </source>
</evidence>
<protein>
    <submittedName>
        <fullName evidence="2">Uncharacterized protein</fullName>
    </submittedName>
</protein>
<accession>A0AAD2HID2</accession>
<feature type="compositionally biased region" description="Polar residues" evidence="1">
    <location>
        <begin position="100"/>
        <end position="113"/>
    </location>
</feature>
<evidence type="ECO:0000313" key="3">
    <source>
        <dbReference type="Proteomes" id="UP001295794"/>
    </source>
</evidence>